<accession>A0A174R9L5</accession>
<evidence type="ECO:0000313" key="10">
    <source>
        <dbReference type="EMBL" id="UVQ76863.1"/>
    </source>
</evidence>
<keyword evidence="3 8" id="KW-0732">Signal</keyword>
<dbReference type="Pfam" id="PF08842">
    <property type="entry name" value="Mfa2"/>
    <property type="match status" value="1"/>
</dbReference>
<dbReference type="EMBL" id="CP103141">
    <property type="protein sequence ID" value="UVQ76863.1"/>
    <property type="molecule type" value="Genomic_DNA"/>
</dbReference>
<keyword evidence="7" id="KW-0449">Lipoprotein</keyword>
<evidence type="ECO:0000256" key="5">
    <source>
        <dbReference type="ARBA" id="ARBA00023139"/>
    </source>
</evidence>
<name>A0A174R9L5_9BACE</name>
<keyword evidence="4" id="KW-0472">Membrane</keyword>
<sequence>MKYSKLTYYLLTILCMMATSCVTDGVMDECPDSSKNTEMVTDARVSLVLNFAINSSATRAGEIDGSTIDGELNERKIKDVHIYAFQNNKFKEEVKYVSIFGTDGDKTRIIQGTLSEKYNPEIAVKFVVIANGENKKVITPNIPKLDSNTTPETLFSQLVFDYNSNDNWNTCIPMAGICEIKPLQEGDYNTAELQLTRAIAKVNVTVNEGKGLEGVEITEITLHNYNTQGYCAVQENNNLPYIPATSQISTSTLSSGPLRGKEGNCFENHFYIPEHKNIGIAEDNRVYLHIKANVYDMPKEYDLAFTHNGNIHDVLRNYIYIFNIKSIKAQDASLSLDYTVKKWDLISVDVPSFN</sequence>
<evidence type="ECO:0000256" key="6">
    <source>
        <dbReference type="ARBA" id="ARBA00023237"/>
    </source>
</evidence>
<reference evidence="9 11" key="1">
    <citation type="submission" date="2015-09" db="EMBL/GenBank/DDBJ databases">
        <authorList>
            <consortium name="Pathogen Informatics"/>
        </authorList>
    </citation>
    <scope>NUCLEOTIDE SEQUENCE [LARGE SCALE GENOMIC DNA]</scope>
    <source>
        <strain evidence="9 11">2789STDY5834846</strain>
    </source>
</reference>
<dbReference type="PROSITE" id="PS51257">
    <property type="entry name" value="PROKAR_LIPOPROTEIN"/>
    <property type="match status" value="1"/>
</dbReference>
<evidence type="ECO:0000256" key="4">
    <source>
        <dbReference type="ARBA" id="ARBA00023136"/>
    </source>
</evidence>
<dbReference type="EMBL" id="CZAE01000018">
    <property type="protein sequence ID" value="CUP80696.1"/>
    <property type="molecule type" value="Genomic_DNA"/>
</dbReference>
<evidence type="ECO:0000256" key="3">
    <source>
        <dbReference type="ARBA" id="ARBA00022729"/>
    </source>
</evidence>
<dbReference type="GO" id="GO:0009279">
    <property type="term" value="C:cell outer membrane"/>
    <property type="evidence" value="ECO:0007669"/>
    <property type="project" value="UniProtKB-SubCell"/>
</dbReference>
<proteinExistence type="inferred from homology"/>
<dbReference type="Proteomes" id="UP001060104">
    <property type="component" value="Chromosome"/>
</dbReference>
<dbReference type="GeneID" id="69589020"/>
<evidence type="ECO:0000313" key="9">
    <source>
        <dbReference type="EMBL" id="CUP80696.1"/>
    </source>
</evidence>
<evidence type="ECO:0000256" key="2">
    <source>
        <dbReference type="ARBA" id="ARBA00007248"/>
    </source>
</evidence>
<evidence type="ECO:0000256" key="1">
    <source>
        <dbReference type="ARBA" id="ARBA00004442"/>
    </source>
</evidence>
<evidence type="ECO:0000256" key="7">
    <source>
        <dbReference type="ARBA" id="ARBA00023288"/>
    </source>
</evidence>
<dbReference type="RefSeq" id="WP_022302086.1">
    <property type="nucleotide sequence ID" value="NZ_CAJTBQ010000078.1"/>
</dbReference>
<feature type="signal peptide" evidence="8">
    <location>
        <begin position="1"/>
        <end position="24"/>
    </location>
</feature>
<dbReference type="InterPro" id="IPR014941">
    <property type="entry name" value="FimB/Mfa2/Mfa3"/>
</dbReference>
<dbReference type="Proteomes" id="UP000095606">
    <property type="component" value="Unassembled WGS sequence"/>
</dbReference>
<feature type="chain" id="PRO_5008031627" evidence="8">
    <location>
        <begin position="25"/>
        <end position="354"/>
    </location>
</feature>
<reference evidence="10" key="2">
    <citation type="submission" date="2022-08" db="EMBL/GenBank/DDBJ databases">
        <title>Genome Sequencing of Bacteroides fragilis Group Isolates with Nanopore Technology.</title>
        <authorList>
            <person name="Tisza M.J."/>
            <person name="Smith D."/>
            <person name="Dekker J.P."/>
        </authorList>
    </citation>
    <scope>NUCLEOTIDE SEQUENCE</scope>
    <source>
        <strain evidence="10">BFG-527</strain>
    </source>
</reference>
<evidence type="ECO:0000313" key="11">
    <source>
        <dbReference type="Proteomes" id="UP000095606"/>
    </source>
</evidence>
<protein>
    <submittedName>
        <fullName evidence="10">FimB/Mfa2 family fimbrial subunit</fullName>
    </submittedName>
    <submittedName>
        <fullName evidence="9">Fimbrillin-A associated anchor proteins Mfa1 and Mfa2</fullName>
    </submittedName>
</protein>
<comment type="similarity">
    <text evidence="2">Belongs to the bacteroidetes fimbrillin superfamily. FimB/Mfa2 family.</text>
</comment>
<evidence type="ECO:0000256" key="8">
    <source>
        <dbReference type="SAM" id="SignalP"/>
    </source>
</evidence>
<keyword evidence="5" id="KW-0564">Palmitate</keyword>
<keyword evidence="12" id="KW-1185">Reference proteome</keyword>
<evidence type="ECO:0000313" key="12">
    <source>
        <dbReference type="Proteomes" id="UP001060104"/>
    </source>
</evidence>
<keyword evidence="6" id="KW-0998">Cell outer membrane</keyword>
<gene>
    <name evidence="9" type="ORF">ERS852461_03428</name>
    <name evidence="10" type="ORF">NXY30_11055</name>
</gene>
<dbReference type="AlphaFoldDB" id="A0A174R9L5"/>
<comment type="subcellular location">
    <subcellularLocation>
        <location evidence="1">Cell outer membrane</location>
    </subcellularLocation>
</comment>
<organism evidence="9 11">
    <name type="scientific">Bacteroides faecis</name>
    <dbReference type="NCBI Taxonomy" id="674529"/>
    <lineage>
        <taxon>Bacteria</taxon>
        <taxon>Pseudomonadati</taxon>
        <taxon>Bacteroidota</taxon>
        <taxon>Bacteroidia</taxon>
        <taxon>Bacteroidales</taxon>
        <taxon>Bacteroidaceae</taxon>
        <taxon>Bacteroides</taxon>
    </lineage>
</organism>